<feature type="signal peptide" evidence="5">
    <location>
        <begin position="1"/>
        <end position="22"/>
    </location>
</feature>
<dbReference type="RefSeq" id="WP_335737522.1">
    <property type="nucleotide sequence ID" value="NZ_JALAAR010000019.1"/>
</dbReference>
<keyword evidence="3" id="KW-0843">Virulence</keyword>
<name>A0ABU8CBC9_9GAMM</name>
<organism evidence="7 8">
    <name type="scientific">Rheinheimera muenzenbergensis</name>
    <dbReference type="NCBI Taxonomy" id="1193628"/>
    <lineage>
        <taxon>Bacteria</taxon>
        <taxon>Pseudomonadati</taxon>
        <taxon>Pseudomonadota</taxon>
        <taxon>Gammaproteobacteria</taxon>
        <taxon>Chromatiales</taxon>
        <taxon>Chromatiaceae</taxon>
        <taxon>Rheinheimera</taxon>
    </lineage>
</organism>
<reference evidence="7 8" key="1">
    <citation type="journal article" date="2023" name="Ecotoxicol. Environ. Saf.">
        <title>Mercury remediation potential of mercury-resistant strain Rheinheimera metallidurans sp. nov. isolated from a municipal waste dumping site.</title>
        <authorList>
            <person name="Yadav V."/>
            <person name="Manjhi A."/>
            <person name="Vadakedath N."/>
        </authorList>
    </citation>
    <scope>NUCLEOTIDE SEQUENCE [LARGE SCALE GENOMIC DNA]</scope>
    <source>
        <strain evidence="7 8">E-49</strain>
    </source>
</reference>
<dbReference type="Pfam" id="PF05593">
    <property type="entry name" value="RHS_repeat"/>
    <property type="match status" value="1"/>
</dbReference>
<keyword evidence="5" id="KW-0732">Signal</keyword>
<dbReference type="InterPro" id="IPR036116">
    <property type="entry name" value="FN3_sf"/>
</dbReference>
<proteinExistence type="predicted"/>
<dbReference type="SUPFAM" id="SSF69318">
    <property type="entry name" value="Integrin alpha N-terminal domain"/>
    <property type="match status" value="1"/>
</dbReference>
<dbReference type="Pfam" id="PF13287">
    <property type="entry name" value="Fn3_assoc"/>
    <property type="match status" value="1"/>
</dbReference>
<dbReference type="InterPro" id="IPR059177">
    <property type="entry name" value="GH29D-like_dom"/>
</dbReference>
<dbReference type="PROSITE" id="PS50853">
    <property type="entry name" value="FN3"/>
    <property type="match status" value="1"/>
</dbReference>
<dbReference type="InterPro" id="IPR003284">
    <property type="entry name" value="Sal_SpvB"/>
</dbReference>
<evidence type="ECO:0000256" key="2">
    <source>
        <dbReference type="ARBA" id="ARBA00022525"/>
    </source>
</evidence>
<evidence type="ECO:0000313" key="8">
    <source>
        <dbReference type="Proteomes" id="UP001375382"/>
    </source>
</evidence>
<dbReference type="InterPro" id="IPR031325">
    <property type="entry name" value="RHS_repeat"/>
</dbReference>
<dbReference type="Proteomes" id="UP001375382">
    <property type="component" value="Unassembled WGS sequence"/>
</dbReference>
<sequence>MIKTLLKLASICLILFAFAVQAVPARPNQPTVVLTYHPNVMSVYWDPVNRATRYNVIQIKDGQWSSVKTVTHTAADFVGAPGSVYQYAVNACDNTSECSFDSPYSVPFQMPAKTATPTFSPGSSQQYFGTNVTINAVSGATIYYTLNGTNPSTSSAVYSQPIRLSNNITIRAMAHKPGLMYSDIASAAYTIKAPPVPNDLRVRDGNSNEVIFSYGDTTSATYYLITPYAAGVAQTPRTTDQTSYPYPAIPFTPYSFTVEACNGLNCSAVSSRSAEHTYIIPPTVPTGVQMIPGPPASQMNLSWDGNIRATYYEVRKTVNGTSTIENVGNVTSKTYPGTEGSTYSFEVRACNTKGCSAFSAATPPYPIPISVATPQITPPSGRYSSAQTVNISVAGGDQIRYTQDGSDVTAGSPVYSGPFTVSTSRTVKARAFRSGAYGAQETRNYTIDIPVEVGTPQITPPSGRYSSPQTVSMSVAGGAQIRYTQDGNDVTESSPLYSGPFTVSTSRTVKARAYKSGNSGSQETRNYTIDIPVEVDTPQITPLSGTYSSAQTVSMSVSTSGAVIRYTVDGSTVNSSSPQYTVPFTVNTTRTVKARAYKSGHSGLETVRNYVIDIPVEVGTPQFSVPAGTYSSAQTVTLTATPTDAIIRYTLDGSSVTTSSAQYATPITVSASLTLKAKAFKGTSTSAESSAAYVINAAIPDWALRTESTVAESSVPFSPYQPSASVVPGVIAAEAGVSGGQAGYTIPISIVPGRAGMQPSVALSYSSRSGNGIAGMGWSLQAASAISRCGSSFATDGISRAVTLTNSDKLCYNGSRLMLVSGTYGTNGAEYALEMDNMSRVVQNGGDMAQSVSSFTVYEASGRTLQFGSSSNGKVVPAGQSITQQWLLQSVADVTGKNTMRYVYQHNAQAEVLLSQIMYTGNASSDDGRGMVEFAYQARNDKTLSYVAGGKVQQTQRLASITTSYDGGTVRQYRLGYGGVSAGSGRTLLRQITECAYFDGAVESCLAPTVFNWSEQHAGYALQYVPYAGYDAFRTITQALPRGDVNGDGSRDWNGNFVDAEDNLQATHNFELAGCYFDNHRQTYICNQADFNLDGRTDGTDETGSTLRLAITNGEGATLSASWINTGITLTGNSNSPLGRDRIEGFADFNGDGWPDLLMYRVNGSAPDYRVYLHSKNTLAPYAGSGIVVHTPALDGSPAERFATTSVQLTGDMNGDGLADLVVMNSKNRFYSYPQSMPAKVLYNSWNGSTLSFSSVNLPFAPTLHQWSYFSYFIDVNSDGLTDWIGWNDVSGLQYSLNTGKAFTPLADVSGDTSWLVSRSYHAINAVNASEEQTIYYPKYSGAFRVMDVNNDGQSELLVPGQRLIESCIIYGDMEGNRTITREFCGDAMYGAVRFNGNSHATSPIPAESIDESIYRYNAVQFTLAENGELSVALVPTDLIGSATQSAAVDAYGNGLDNLMFTYGTRFNFETEPVQRFNGSTSPLGSQYGTWINRNLGDSSSGQTMMDALVSVSDAAGKTARWNYLPLSSGQNTVDELPLYATSHDYVADNQHFHFASSMYVVSHFSQSNGTGGENQQRYAYRGAVYNHAGKGFSGFRSVIQQDMTRGIIEHADYLQKMPFTGRLQGLFKFRSSEYPGGQFNLIQGWSSDINYTNTGQDAFYVSGAEDAFEQTVQRWALNTVHKAQSGSCSVSTDPVTANEQWQCGEGQHRYSVYPVHSTTVKRDLQSKVQLSVQQTEQSAVDVYGNVLTQTQSTEDDYGLYSKTLTQVFDGSTSWPDKLSSRTVTSHAVQQRHANDPYNSSATPDVDSWVRTTFSNFHSSRQPQQVAVTASDSSRSKTITTSFNAYGLPLTLTETADVMDMAGNWQSSSRTTTLEYGDTVARADGAFVYRTTNPAQHTQVTKTSAATGLVQSSIDANNLQTQFSYDVFGRMTAQQTPGAGEVRVALDSTSYDNNAPQQAVWMQVTQQRGMPQQRVYFDMLGRDIRTAVQGFEGNWINRDKRYDAAGRLEAESQPYMQGSAPAWTEYSGFDELNRPGQKVTHDNRLS</sequence>
<feature type="chain" id="PRO_5047102936" evidence="5">
    <location>
        <begin position="23"/>
        <end position="2046"/>
    </location>
</feature>
<feature type="region of interest" description="Disordered" evidence="4">
    <location>
        <begin position="2027"/>
        <end position="2046"/>
    </location>
</feature>
<comment type="subcellular location">
    <subcellularLocation>
        <location evidence="1">Secreted</location>
    </subcellularLocation>
</comment>
<dbReference type="InterPro" id="IPR013783">
    <property type="entry name" value="Ig-like_fold"/>
</dbReference>
<evidence type="ECO:0000256" key="1">
    <source>
        <dbReference type="ARBA" id="ARBA00004613"/>
    </source>
</evidence>
<dbReference type="InterPro" id="IPR028994">
    <property type="entry name" value="Integrin_alpha_N"/>
</dbReference>
<dbReference type="Pfam" id="PF13290">
    <property type="entry name" value="CHB_HEX_C_1"/>
    <property type="match status" value="4"/>
</dbReference>
<dbReference type="InterPro" id="IPR026876">
    <property type="entry name" value="Fn3_assoc_repeat"/>
</dbReference>
<dbReference type="CDD" id="cd00063">
    <property type="entry name" value="FN3"/>
    <property type="match status" value="1"/>
</dbReference>
<dbReference type="EMBL" id="JALAAR010000019">
    <property type="protein sequence ID" value="MEH8019124.1"/>
    <property type="molecule type" value="Genomic_DNA"/>
</dbReference>
<dbReference type="InterPro" id="IPR003961">
    <property type="entry name" value="FN3_dom"/>
</dbReference>
<evidence type="ECO:0000256" key="5">
    <source>
        <dbReference type="SAM" id="SignalP"/>
    </source>
</evidence>
<evidence type="ECO:0000256" key="3">
    <source>
        <dbReference type="ARBA" id="ARBA00023026"/>
    </source>
</evidence>
<dbReference type="SMART" id="SM00060">
    <property type="entry name" value="FN3"/>
    <property type="match status" value="3"/>
</dbReference>
<keyword evidence="2" id="KW-0964">Secreted</keyword>
<dbReference type="SUPFAM" id="SSF49265">
    <property type="entry name" value="Fibronectin type III"/>
    <property type="match status" value="1"/>
</dbReference>
<dbReference type="Pfam" id="PF03534">
    <property type="entry name" value="SpvB"/>
    <property type="match status" value="1"/>
</dbReference>
<keyword evidence="8" id="KW-1185">Reference proteome</keyword>
<feature type="domain" description="Fibronectin type-III" evidence="6">
    <location>
        <begin position="281"/>
        <end position="370"/>
    </location>
</feature>
<feature type="non-terminal residue" evidence="7">
    <location>
        <position position="2046"/>
    </location>
</feature>
<evidence type="ECO:0000259" key="6">
    <source>
        <dbReference type="PROSITE" id="PS50853"/>
    </source>
</evidence>
<gene>
    <name evidence="7" type="ORF">MN202_17950</name>
</gene>
<evidence type="ECO:0000256" key="4">
    <source>
        <dbReference type="SAM" id="MobiDB-lite"/>
    </source>
</evidence>
<evidence type="ECO:0000313" key="7">
    <source>
        <dbReference type="EMBL" id="MEH8019124.1"/>
    </source>
</evidence>
<dbReference type="Gene3D" id="2.60.40.10">
    <property type="entry name" value="Immunoglobulins"/>
    <property type="match status" value="2"/>
</dbReference>
<accession>A0ABU8CBC9</accession>
<comment type="caution">
    <text evidence="7">The sequence shown here is derived from an EMBL/GenBank/DDBJ whole genome shotgun (WGS) entry which is preliminary data.</text>
</comment>
<protein>
    <submittedName>
        <fullName evidence="7">Chitobiase/beta-hexosaminidase C-terminal domain-containing protein</fullName>
    </submittedName>
</protein>